<accession>A0ACC3BTX6</accession>
<proteinExistence type="predicted"/>
<protein>
    <submittedName>
        <fullName evidence="1">Uncharacterized protein</fullName>
    </submittedName>
</protein>
<reference evidence="1" key="1">
    <citation type="submission" date="2019-11" db="EMBL/GenBank/DDBJ databases">
        <title>Nori genome reveals adaptations in red seaweeds to the harsh intertidal environment.</title>
        <authorList>
            <person name="Wang D."/>
            <person name="Mao Y."/>
        </authorList>
    </citation>
    <scope>NUCLEOTIDE SEQUENCE</scope>
    <source>
        <tissue evidence="1">Gametophyte</tissue>
    </source>
</reference>
<gene>
    <name evidence="1" type="ORF">I4F81_003642</name>
</gene>
<sequence length="198" mass="20746">MALRQGALVALRAARGAPAPLSPLGRGGATRAAGSISHGWMPAKYSNDVRAASRVVAVDDPPTAPLSENHDFGDGVCDFSNFVDKHEDTGVGSAAAGLAAFVGVLTAVYWGGQASAAGTRDLFTRREFPYLDKDFPQGIPPRQHSPRRRCCCLPRSGLSCVAPGWFWGRVVTGSGEKLSEGGHDGRVRGSPTMAGRTN</sequence>
<name>A0ACC3BTX6_PYRYE</name>
<comment type="caution">
    <text evidence="1">The sequence shown here is derived from an EMBL/GenBank/DDBJ whole genome shotgun (WGS) entry which is preliminary data.</text>
</comment>
<evidence type="ECO:0000313" key="1">
    <source>
        <dbReference type="EMBL" id="KAK1861058.1"/>
    </source>
</evidence>
<keyword evidence="2" id="KW-1185">Reference proteome</keyword>
<organism evidence="1 2">
    <name type="scientific">Pyropia yezoensis</name>
    <name type="common">Susabi-nori</name>
    <name type="synonym">Porphyra yezoensis</name>
    <dbReference type="NCBI Taxonomy" id="2788"/>
    <lineage>
        <taxon>Eukaryota</taxon>
        <taxon>Rhodophyta</taxon>
        <taxon>Bangiophyceae</taxon>
        <taxon>Bangiales</taxon>
        <taxon>Bangiaceae</taxon>
        <taxon>Pyropia</taxon>
    </lineage>
</organism>
<evidence type="ECO:0000313" key="2">
    <source>
        <dbReference type="Proteomes" id="UP000798662"/>
    </source>
</evidence>
<dbReference type="Proteomes" id="UP000798662">
    <property type="component" value="Chromosome 1"/>
</dbReference>
<dbReference type="EMBL" id="CM020618">
    <property type="protein sequence ID" value="KAK1861058.1"/>
    <property type="molecule type" value="Genomic_DNA"/>
</dbReference>